<proteinExistence type="predicted"/>
<dbReference type="RefSeq" id="WP_008941513.1">
    <property type="nucleotide sequence ID" value="NZ_CP031972.1"/>
</dbReference>
<name>A0A380US47_ACIHA</name>
<gene>
    <name evidence="1" type="ORF">AhaeAN43_09310</name>
</gene>
<reference evidence="1 2" key="1">
    <citation type="submission" date="2018-08" db="EMBL/GenBank/DDBJ databases">
        <title>Analysis of the genomic diversity of Mexican Acinetobacter haemolyticus clinical isolates.</title>
        <authorList>
            <person name="Castro-Jaimes S."/>
            <person name="Cevallos M.A."/>
        </authorList>
    </citation>
    <scope>NUCLEOTIDE SEQUENCE [LARGE SCALE GENOMIC DNA]</scope>
    <source>
        <strain evidence="1 2">AN43</strain>
    </source>
</reference>
<sequence length="363" mass="41637">MNLQQVFDQLNTVQANPAISIFVPTHRTFPDNQQDAIALKNALKELETRLSETHDKREVHTRLEQIEKELSEHDHNYNLDTLAIFSTPESTQIFNFPFKVKPRVIIDQHFATRDILRELNSSVHYYMVIVSRMNGRLFEVFNDQLVHEFNQEDELQGLEFPLENTHLYTTNSNDRSNATKEENYIKEFLNRVDKSVQEVYKQNPLPIIVVGDERTVSFYQQVCDNPNAIVATVTNSANLEAEARLIIEEAQEQVNLYRTKLQEVAQTEINQAKSQNLLIEDLSSIYRAANEGRLDQIFIKKGYIQPANIDSATSTVELDTGTTTTDDIVDDILSTVIHHGGKAHFLDAEFLDQNANLLAKARY</sequence>
<evidence type="ECO:0000313" key="1">
    <source>
        <dbReference type="EMBL" id="QHI13562.1"/>
    </source>
</evidence>
<evidence type="ECO:0000313" key="2">
    <source>
        <dbReference type="Proteomes" id="UP000463868"/>
    </source>
</evidence>
<dbReference type="EMBL" id="CP031976">
    <property type="protein sequence ID" value="QHI13562.1"/>
    <property type="molecule type" value="Genomic_DNA"/>
</dbReference>
<dbReference type="Pfam" id="PF18845">
    <property type="entry name" value="baeRF_family3"/>
    <property type="match status" value="1"/>
</dbReference>
<dbReference type="AlphaFoldDB" id="A0A380US47"/>
<organism evidence="1 2">
    <name type="scientific">Acinetobacter haemolyticus</name>
    <dbReference type="NCBI Taxonomy" id="29430"/>
    <lineage>
        <taxon>Bacteria</taxon>
        <taxon>Pseudomonadati</taxon>
        <taxon>Pseudomonadota</taxon>
        <taxon>Gammaproteobacteria</taxon>
        <taxon>Moraxellales</taxon>
        <taxon>Moraxellaceae</taxon>
        <taxon>Acinetobacter</taxon>
    </lineage>
</organism>
<dbReference type="InterPro" id="IPR041289">
    <property type="entry name" value="Bact_RF_family3"/>
</dbReference>
<accession>A0A380US47</accession>
<protein>
    <submittedName>
        <fullName evidence="1">Uncharacterized protein</fullName>
    </submittedName>
</protein>
<dbReference type="Proteomes" id="UP000463868">
    <property type="component" value="Chromosome"/>
</dbReference>